<gene>
    <name evidence="3" type="ORF">ACHHYP_04145</name>
</gene>
<keyword evidence="1" id="KW-0472">Membrane</keyword>
<reference evidence="3 4" key="1">
    <citation type="journal article" date="2014" name="Genome Biol. Evol.">
        <title>The secreted proteins of Achlya hypogyna and Thraustotheca clavata identify the ancestral oomycete secretome and reveal gene acquisitions by horizontal gene transfer.</title>
        <authorList>
            <person name="Misner I."/>
            <person name="Blouin N."/>
            <person name="Leonard G."/>
            <person name="Richards T.A."/>
            <person name="Lane C.E."/>
        </authorList>
    </citation>
    <scope>NUCLEOTIDE SEQUENCE [LARGE SCALE GENOMIC DNA]</scope>
    <source>
        <strain evidence="3 4">ATCC 48635</strain>
    </source>
</reference>
<dbReference type="EMBL" id="JNBR01000485">
    <property type="protein sequence ID" value="OQR92003.1"/>
    <property type="molecule type" value="Genomic_DNA"/>
</dbReference>
<comment type="caution">
    <text evidence="3">The sequence shown here is derived from an EMBL/GenBank/DDBJ whole genome shotgun (WGS) entry which is preliminary data.</text>
</comment>
<organism evidence="3 4">
    <name type="scientific">Achlya hypogyna</name>
    <name type="common">Oomycete</name>
    <name type="synonym">Protoachlya hypogyna</name>
    <dbReference type="NCBI Taxonomy" id="1202772"/>
    <lineage>
        <taxon>Eukaryota</taxon>
        <taxon>Sar</taxon>
        <taxon>Stramenopiles</taxon>
        <taxon>Oomycota</taxon>
        <taxon>Saprolegniomycetes</taxon>
        <taxon>Saprolegniales</taxon>
        <taxon>Achlyaceae</taxon>
        <taxon>Achlya</taxon>
    </lineage>
</organism>
<keyword evidence="1" id="KW-0812">Transmembrane</keyword>
<accession>A0A1V9Z212</accession>
<name>A0A1V9Z212_ACHHY</name>
<dbReference type="Proteomes" id="UP000243579">
    <property type="component" value="Unassembled WGS sequence"/>
</dbReference>
<feature type="chain" id="PRO_5012325451" description="Secreted protein" evidence="2">
    <location>
        <begin position="19"/>
        <end position="123"/>
    </location>
</feature>
<dbReference type="OrthoDB" id="74071at2759"/>
<proteinExistence type="predicted"/>
<evidence type="ECO:0008006" key="5">
    <source>
        <dbReference type="Google" id="ProtNLM"/>
    </source>
</evidence>
<protein>
    <recommendedName>
        <fullName evidence="5">Secreted protein</fullName>
    </recommendedName>
</protein>
<keyword evidence="4" id="KW-1185">Reference proteome</keyword>
<keyword evidence="2" id="KW-0732">Signal</keyword>
<keyword evidence="1" id="KW-1133">Transmembrane helix</keyword>
<feature type="signal peptide" evidence="2">
    <location>
        <begin position="1"/>
        <end position="18"/>
    </location>
</feature>
<evidence type="ECO:0000313" key="4">
    <source>
        <dbReference type="Proteomes" id="UP000243579"/>
    </source>
</evidence>
<evidence type="ECO:0000313" key="3">
    <source>
        <dbReference type="EMBL" id="OQR92003.1"/>
    </source>
</evidence>
<sequence length="123" mass="12966">MLRRVLLLAPVVAANTSAVPPPPTNVLLICSLSIGTIVLAVAALAVVLLLWKPTATIESSASFADLDAIAGCEGVDPTDFTVPEDVAERVSDDPTQTMDAAFYLVEDRREHDVAILAPQRSLA</sequence>
<dbReference type="AlphaFoldDB" id="A0A1V9Z212"/>
<feature type="transmembrane region" description="Helical" evidence="1">
    <location>
        <begin position="28"/>
        <end position="51"/>
    </location>
</feature>
<evidence type="ECO:0000256" key="1">
    <source>
        <dbReference type="SAM" id="Phobius"/>
    </source>
</evidence>
<evidence type="ECO:0000256" key="2">
    <source>
        <dbReference type="SAM" id="SignalP"/>
    </source>
</evidence>